<evidence type="ECO:0000313" key="2">
    <source>
        <dbReference type="Proteomes" id="UP001642464"/>
    </source>
</evidence>
<dbReference type="Proteomes" id="UP001642464">
    <property type="component" value="Unassembled WGS sequence"/>
</dbReference>
<evidence type="ECO:0000313" key="1">
    <source>
        <dbReference type="EMBL" id="CAK9049251.1"/>
    </source>
</evidence>
<dbReference type="Pfam" id="PF01129">
    <property type="entry name" value="ART"/>
    <property type="match status" value="1"/>
</dbReference>
<comment type="caution">
    <text evidence="1">The sequence shown here is derived from an EMBL/GenBank/DDBJ whole genome shotgun (WGS) entry which is preliminary data.</text>
</comment>
<keyword evidence="2" id="KW-1185">Reference proteome</keyword>
<dbReference type="InterPro" id="IPR000768">
    <property type="entry name" value="ART"/>
</dbReference>
<reference evidence="1 2" key="1">
    <citation type="submission" date="2024-02" db="EMBL/GenBank/DDBJ databases">
        <authorList>
            <person name="Chen Y."/>
            <person name="Shah S."/>
            <person name="Dougan E. K."/>
            <person name="Thang M."/>
            <person name="Chan C."/>
        </authorList>
    </citation>
    <scope>NUCLEOTIDE SEQUENCE [LARGE SCALE GENOMIC DNA]</scope>
</reference>
<dbReference type="EMBL" id="CAXAMM010021112">
    <property type="protein sequence ID" value="CAK9049251.1"/>
    <property type="molecule type" value="Genomic_DNA"/>
</dbReference>
<dbReference type="Gene3D" id="3.90.176.10">
    <property type="entry name" value="Toxin ADP-ribosyltransferase, Chain A, domain 1"/>
    <property type="match status" value="1"/>
</dbReference>
<protein>
    <submittedName>
        <fullName evidence="1">Uncharacterized protein</fullName>
    </submittedName>
</protein>
<dbReference type="SUPFAM" id="SSF56399">
    <property type="entry name" value="ADP-ribosylation"/>
    <property type="match status" value="1"/>
</dbReference>
<proteinExistence type="predicted"/>
<name>A0ABP0MDN2_9DINO</name>
<dbReference type="PROSITE" id="PS51996">
    <property type="entry name" value="TR_MART"/>
    <property type="match status" value="1"/>
</dbReference>
<organism evidence="1 2">
    <name type="scientific">Durusdinium trenchii</name>
    <dbReference type="NCBI Taxonomy" id="1381693"/>
    <lineage>
        <taxon>Eukaryota</taxon>
        <taxon>Sar</taxon>
        <taxon>Alveolata</taxon>
        <taxon>Dinophyceae</taxon>
        <taxon>Suessiales</taxon>
        <taxon>Symbiodiniaceae</taxon>
        <taxon>Durusdinium</taxon>
    </lineage>
</organism>
<gene>
    <name evidence="1" type="ORF">SCF082_LOCUS27303</name>
</gene>
<accession>A0ABP0MDN2</accession>
<sequence length="312" mass="35058">MATWRRQRLCLGFILVLFSVKLATPFVSAPPGLSLRASYLSQARHRSSVICRERLQDLPGFGMISTETETVRYEDSNFLNLYLRYLNDREPPSQEEVDEGLENLGLITLKQLEEENGSHPGMLKAQKLGVAAKAVCLYTSDYIYEELAAALREDCYEELQDFMPLIRAINCYIFSKAERIPRVTHRGSHVQPDVLEDLEPGSSFHVPSYLSTSESEEVAKEFADPYMVKLNLPPGYGRSIADVSLQPQQKEVLLPPYTCVTLKRKEKGVLECDVKVAPFRNTVYAHAWNAVQSAAKTPLPTGSKTGMYLSNS</sequence>